<proteinExistence type="predicted"/>
<dbReference type="OrthoDB" id="477186at2"/>
<dbReference type="AlphaFoldDB" id="A0A4V0YDG3"/>
<gene>
    <name evidence="2" type="ORF">ET475_11840</name>
</gene>
<dbReference type="GO" id="GO:0016740">
    <property type="term" value="F:transferase activity"/>
    <property type="evidence" value="ECO:0007669"/>
    <property type="project" value="UniProtKB-KW"/>
</dbReference>
<evidence type="ECO:0000259" key="1">
    <source>
        <dbReference type="Pfam" id="PF04230"/>
    </source>
</evidence>
<evidence type="ECO:0000313" key="3">
    <source>
        <dbReference type="Proteomes" id="UP000293995"/>
    </source>
</evidence>
<dbReference type="Pfam" id="PF04230">
    <property type="entry name" value="PS_pyruv_trans"/>
    <property type="match status" value="1"/>
</dbReference>
<keyword evidence="2" id="KW-0808">Transferase</keyword>
<reference evidence="2 3" key="1">
    <citation type="submission" date="2019-01" db="EMBL/GenBank/DDBJ databases">
        <title>Genome sequencing of strain DFW100M-13.</title>
        <authorList>
            <person name="Heo J."/>
            <person name="Kim S.-J."/>
            <person name="Kim J.-S."/>
            <person name="Hong S.-B."/>
            <person name="Kwon S.-W."/>
        </authorList>
    </citation>
    <scope>NUCLEOTIDE SEQUENCE [LARGE SCALE GENOMIC DNA]</scope>
    <source>
        <strain evidence="2 3">DFW100M-13</strain>
    </source>
</reference>
<keyword evidence="3" id="KW-1185">Reference proteome</keyword>
<evidence type="ECO:0000313" key="2">
    <source>
        <dbReference type="EMBL" id="QAY60611.1"/>
    </source>
</evidence>
<dbReference type="Proteomes" id="UP000293995">
    <property type="component" value="Chromosome"/>
</dbReference>
<dbReference type="InterPro" id="IPR007345">
    <property type="entry name" value="Polysacch_pyruvyl_Trfase"/>
</dbReference>
<dbReference type="KEGG" id="mprt:ET475_11840"/>
<protein>
    <submittedName>
        <fullName evidence="2">Polysaccharide pyruvyl transferase family protein</fullName>
    </submittedName>
</protein>
<feature type="domain" description="Polysaccharide pyruvyl transferase" evidence="1">
    <location>
        <begin position="77"/>
        <end position="287"/>
    </location>
</feature>
<organism evidence="2 3">
    <name type="scientific">Microbacterium protaetiae</name>
    <dbReference type="NCBI Taxonomy" id="2509458"/>
    <lineage>
        <taxon>Bacteria</taxon>
        <taxon>Bacillati</taxon>
        <taxon>Actinomycetota</taxon>
        <taxon>Actinomycetes</taxon>
        <taxon>Micrococcales</taxon>
        <taxon>Microbacteriaceae</taxon>
        <taxon>Microbacterium</taxon>
    </lineage>
</organism>
<accession>A0A4V0YDG3</accession>
<dbReference type="EMBL" id="CP035494">
    <property type="protein sequence ID" value="QAY60611.1"/>
    <property type="molecule type" value="Genomic_DNA"/>
</dbReference>
<name>A0A4V0YDG3_9MICO</name>
<sequence>MLRAGPSIVIDVDDQTTQQIHADISGQDDNLGDSALRRGYLSAIAGAGRRFHVVGRMQTSDYLSGLALSEQHIWYADRDTWVRSVDAKSKIIHVFNAGEIDLAGVVRYPTPRRADELAAAKDSGGVVIAAGIGLKDPRLARSIEFRSSFLNADVVSWRDAGSQQAAGFGEVNPDWAFMLGSKTADWRSVGARSYIAVTLRFDRPYPDSRWIAAVKSLANATSTRIVTLAQVSRDAPRAVQLAVDLGGEYLAPRSLAHDVLEAHVRGIYQQSLAVVSDRAHGLIIGATEGAYPIGSGADPGKIVRLLDAVGLGTLIGHFDQLQDFGEQLPTRLRDLAPAVDEARARLARLTLRIQAVLGSVMP</sequence>